<protein>
    <recommendedName>
        <fullName evidence="1">EAL domain-containing protein</fullName>
    </recommendedName>
</protein>
<evidence type="ECO:0000313" key="3">
    <source>
        <dbReference type="Proteomes" id="UP000011866"/>
    </source>
</evidence>
<dbReference type="AlphaFoldDB" id="M5DX05"/>
<accession>M5DX05</accession>
<dbReference type="InterPro" id="IPR001633">
    <property type="entry name" value="EAL_dom"/>
</dbReference>
<dbReference type="PANTHER" id="PTHR33121:SF70">
    <property type="entry name" value="SIGNALING PROTEIN YKOW"/>
    <property type="match status" value="1"/>
</dbReference>
<dbReference type="EMBL" id="HF680312">
    <property type="protein sequence ID" value="CCU73879.1"/>
    <property type="molecule type" value="Genomic_DNA"/>
</dbReference>
<dbReference type="KEGG" id="tol:TOL_3493"/>
<sequence>MGFRWGCLSAYGTTVLAEGVETQGQLECLTTCGCDRFQGYYFSRPLSALALSEYIEK</sequence>
<feature type="domain" description="EAL" evidence="1">
    <location>
        <begin position="1"/>
        <end position="57"/>
    </location>
</feature>
<reference evidence="2 3" key="1">
    <citation type="journal article" date="2013" name="Genome Announc.">
        <title>Genome Sequence of Thalassolituus oleivorans MIL-1 (DSM 14913T).</title>
        <authorList>
            <person name="Golyshin P.N."/>
            <person name="Werner J."/>
            <person name="Chernikova T.N."/>
            <person name="Tran H."/>
            <person name="Ferrer M."/>
            <person name="Yakimov M.M."/>
            <person name="Teeling H."/>
            <person name="Golyshina O.V."/>
        </authorList>
    </citation>
    <scope>NUCLEOTIDE SEQUENCE [LARGE SCALE GENOMIC DNA]</scope>
    <source>
        <strain evidence="2 3">MIL-1</strain>
    </source>
</reference>
<dbReference type="InterPro" id="IPR035919">
    <property type="entry name" value="EAL_sf"/>
</dbReference>
<dbReference type="Pfam" id="PF00563">
    <property type="entry name" value="EAL"/>
    <property type="match status" value="1"/>
</dbReference>
<dbReference type="PROSITE" id="PS50883">
    <property type="entry name" value="EAL"/>
    <property type="match status" value="1"/>
</dbReference>
<dbReference type="InterPro" id="IPR050706">
    <property type="entry name" value="Cyclic-di-GMP_PDE-like"/>
</dbReference>
<gene>
    <name evidence="2" type="ORF">TOL_3493</name>
</gene>
<dbReference type="Gene3D" id="3.20.20.450">
    <property type="entry name" value="EAL domain"/>
    <property type="match status" value="1"/>
</dbReference>
<dbReference type="GO" id="GO:0071111">
    <property type="term" value="F:cyclic-guanylate-specific phosphodiesterase activity"/>
    <property type="evidence" value="ECO:0007669"/>
    <property type="project" value="InterPro"/>
</dbReference>
<organism evidence="2 3">
    <name type="scientific">Thalassolituus oleivorans MIL-1</name>
    <dbReference type="NCBI Taxonomy" id="1298593"/>
    <lineage>
        <taxon>Bacteria</taxon>
        <taxon>Pseudomonadati</taxon>
        <taxon>Pseudomonadota</taxon>
        <taxon>Gammaproteobacteria</taxon>
        <taxon>Oceanospirillales</taxon>
        <taxon>Oceanospirillaceae</taxon>
        <taxon>Thalassolituus</taxon>
    </lineage>
</organism>
<dbReference type="SUPFAM" id="SSF141868">
    <property type="entry name" value="EAL domain-like"/>
    <property type="match status" value="1"/>
</dbReference>
<dbReference type="HOGENOM" id="CLU_000445_115_3_6"/>
<dbReference type="eggNOG" id="COG2200">
    <property type="taxonomic scope" value="Bacteria"/>
</dbReference>
<evidence type="ECO:0000313" key="2">
    <source>
        <dbReference type="EMBL" id="CCU73879.1"/>
    </source>
</evidence>
<proteinExistence type="predicted"/>
<name>M5DX05_9GAMM</name>
<keyword evidence="3" id="KW-1185">Reference proteome</keyword>
<evidence type="ECO:0000259" key="1">
    <source>
        <dbReference type="PROSITE" id="PS50883"/>
    </source>
</evidence>
<dbReference type="PANTHER" id="PTHR33121">
    <property type="entry name" value="CYCLIC DI-GMP PHOSPHODIESTERASE PDEF"/>
    <property type="match status" value="1"/>
</dbReference>
<dbReference type="Proteomes" id="UP000011866">
    <property type="component" value="Chromosome"/>
</dbReference>